<proteinExistence type="predicted"/>
<evidence type="ECO:0000313" key="2">
    <source>
        <dbReference type="Proteomes" id="UP000500791"/>
    </source>
</evidence>
<dbReference type="EMBL" id="CP049813">
    <property type="protein sequence ID" value="QIK42191.1"/>
    <property type="molecule type" value="Genomic_DNA"/>
</dbReference>
<dbReference type="AlphaFoldDB" id="A0A6G7VQA0"/>
<accession>A0A6G7VQA0</accession>
<keyword evidence="1" id="KW-0614">Plasmid</keyword>
<geneLocation type="plasmid" evidence="1 2">
    <name>unnamed2</name>
</geneLocation>
<dbReference type="KEGG" id="mon:G8E03_15150"/>
<dbReference type="Proteomes" id="UP000500791">
    <property type="component" value="Plasmid unnamed2"/>
</dbReference>
<protein>
    <submittedName>
        <fullName evidence="1">Uncharacterized protein</fullName>
    </submittedName>
</protein>
<dbReference type="RefSeq" id="WP_166194476.1">
    <property type="nucleotide sequence ID" value="NZ_CP049813.1"/>
</dbReference>
<gene>
    <name evidence="1" type="ORF">G8E03_15150</name>
</gene>
<name>A0A6G7VQA0_9RHOB</name>
<sequence>MVPVYNLKLGTPAERFEYGRKGMTFLANDLSVGDYHMQTALGRAGRETVLTGALPAE</sequence>
<keyword evidence="2" id="KW-1185">Reference proteome</keyword>
<evidence type="ECO:0000313" key="1">
    <source>
        <dbReference type="EMBL" id="QIK42191.1"/>
    </source>
</evidence>
<organism evidence="1 2">
    <name type="scientific">Pontivivens nitratireducens</name>
    <dbReference type="NCBI Taxonomy" id="2758038"/>
    <lineage>
        <taxon>Bacteria</taxon>
        <taxon>Pseudomonadati</taxon>
        <taxon>Pseudomonadota</taxon>
        <taxon>Alphaproteobacteria</taxon>
        <taxon>Rhodobacterales</taxon>
        <taxon>Paracoccaceae</taxon>
        <taxon>Pontivivens</taxon>
    </lineage>
</organism>
<reference evidence="1 2" key="1">
    <citation type="submission" date="2020-03" db="EMBL/GenBank/DDBJ databases">
        <title>Complete genome sequence of Monaibacterium sp. ALG8 with diverse plasmids.</title>
        <authorList>
            <person name="Sun C."/>
        </authorList>
    </citation>
    <scope>NUCLEOTIDE SEQUENCE [LARGE SCALE GENOMIC DNA]</scope>
    <source>
        <strain evidence="1 2">ALG8</strain>
        <plasmid evidence="1 2">unnamed2</plasmid>
    </source>
</reference>